<dbReference type="InterPro" id="IPR007345">
    <property type="entry name" value="Polysacch_pyruvyl_Trfase"/>
</dbReference>
<dbReference type="Proteomes" id="UP000198418">
    <property type="component" value="Unassembled WGS sequence"/>
</dbReference>
<feature type="domain" description="Polysaccharide pyruvyl transferase" evidence="1">
    <location>
        <begin position="32"/>
        <end position="307"/>
    </location>
</feature>
<dbReference type="RefSeq" id="WP_088518561.1">
    <property type="nucleotide sequence ID" value="NZ_FYDG01000001.1"/>
</dbReference>
<dbReference type="GO" id="GO:0016740">
    <property type="term" value="F:transferase activity"/>
    <property type="evidence" value="ECO:0007669"/>
    <property type="project" value="UniProtKB-KW"/>
</dbReference>
<reference evidence="3" key="1">
    <citation type="submission" date="2017-06" db="EMBL/GenBank/DDBJ databases">
        <authorList>
            <person name="Varghese N."/>
            <person name="Submissions S."/>
        </authorList>
    </citation>
    <scope>NUCLEOTIDE SEQUENCE [LARGE SCALE GENOMIC DNA]</scope>
    <source>
        <strain evidence="3">DSM 137</strain>
    </source>
</reference>
<accession>A0A212PW70</accession>
<evidence type="ECO:0000313" key="3">
    <source>
        <dbReference type="Proteomes" id="UP000198418"/>
    </source>
</evidence>
<proteinExistence type="predicted"/>
<dbReference type="AlphaFoldDB" id="A0A212PW70"/>
<sequence>MKIFLLGATPRFDLADAPGLRDRLGKTGGNSGNQIIAHGLLKPLAVDALDWAHRKGPAHVQENFDHILIAAANFLHTGFDFGGMARFIEQTTLPVSIVGLGAQSSTYDPKIELTEGTQRFVKVIAERCARIGVRGPFTAEVLAGLGVDNVQITGCPSYYMNGAQPDGAPAIRALAFDGATRLAVNGSRDVVRHAFDPQKMRATLHGLIAEALRYDALFVAQTEAEEITMADHPGTPEAEAAADRLVDFFHDSALDPSALRGWALRRSRVFWSVDDWLDAMREVDFVVGTRFHGAIAALSVGTPAFVLCHDTRTKEMCEFLGLPHSDIRAVERIDAAALYARADFAALQARREQLTRSYVDFLDINGLKHRFAPPAV</sequence>
<evidence type="ECO:0000259" key="1">
    <source>
        <dbReference type="Pfam" id="PF04230"/>
    </source>
</evidence>
<name>A0A212PW70_RHOAC</name>
<organism evidence="2 3">
    <name type="scientific">Rhodoblastus acidophilus</name>
    <name type="common">Rhodopseudomonas acidophila</name>
    <dbReference type="NCBI Taxonomy" id="1074"/>
    <lineage>
        <taxon>Bacteria</taxon>
        <taxon>Pseudomonadati</taxon>
        <taxon>Pseudomonadota</taxon>
        <taxon>Alphaproteobacteria</taxon>
        <taxon>Hyphomicrobiales</taxon>
        <taxon>Rhodoblastaceae</taxon>
        <taxon>Rhodoblastus</taxon>
    </lineage>
</organism>
<evidence type="ECO:0000313" key="2">
    <source>
        <dbReference type="EMBL" id="SNB51117.1"/>
    </source>
</evidence>
<dbReference type="OrthoDB" id="9767435at2"/>
<gene>
    <name evidence="2" type="ORF">SAMN06265338_10141</name>
</gene>
<keyword evidence="3" id="KW-1185">Reference proteome</keyword>
<protein>
    <submittedName>
        <fullName evidence="2">Polysaccharide pyruvyl transferase</fullName>
    </submittedName>
</protein>
<dbReference type="EMBL" id="FYDG01000001">
    <property type="protein sequence ID" value="SNB51117.1"/>
    <property type="molecule type" value="Genomic_DNA"/>
</dbReference>
<keyword evidence="2" id="KW-0808">Transferase</keyword>
<dbReference type="Pfam" id="PF04230">
    <property type="entry name" value="PS_pyruv_trans"/>
    <property type="match status" value="1"/>
</dbReference>